<dbReference type="AlphaFoldDB" id="A0A7W3PLC0"/>
<keyword evidence="1" id="KW-0812">Transmembrane</keyword>
<feature type="transmembrane region" description="Helical" evidence="1">
    <location>
        <begin position="47"/>
        <end position="72"/>
    </location>
</feature>
<dbReference type="Proteomes" id="UP000526083">
    <property type="component" value="Unassembled WGS sequence"/>
</dbReference>
<name>A0A7W3PLC0_9MICO</name>
<reference evidence="2 3" key="1">
    <citation type="submission" date="2020-07" db="EMBL/GenBank/DDBJ databases">
        <title>Sequencing the genomes of 1000 actinobacteria strains.</title>
        <authorList>
            <person name="Klenk H.-P."/>
        </authorList>
    </citation>
    <scope>NUCLEOTIDE SEQUENCE [LARGE SCALE GENOMIC DNA]</scope>
    <source>
        <strain evidence="2 3">DSM 27576</strain>
    </source>
</reference>
<feature type="transmembrane region" description="Helical" evidence="1">
    <location>
        <begin position="121"/>
        <end position="146"/>
    </location>
</feature>
<feature type="transmembrane region" description="Helical" evidence="1">
    <location>
        <begin position="84"/>
        <end position="109"/>
    </location>
</feature>
<dbReference type="RefSeq" id="WP_167049534.1">
    <property type="nucleotide sequence ID" value="NZ_JAAOZB010000002.1"/>
</dbReference>
<keyword evidence="1" id="KW-0472">Membrane</keyword>
<evidence type="ECO:0000256" key="1">
    <source>
        <dbReference type="SAM" id="Phobius"/>
    </source>
</evidence>
<sequence>MSSIAADPPRLLFLRVFIGAGGVVLIGLGLVFALMSLPLDDIGHLGIWLVMALIIHDAVIAPIVAVAASFALPLARTIGPVYAAIARASLVASACAALVAIPGIAVRIAGPRNSTIHTTDYLFVVAIMWLSALTMSAACVLAGWLARKRRADRGNYESARADR</sequence>
<evidence type="ECO:0000313" key="3">
    <source>
        <dbReference type="Proteomes" id="UP000526083"/>
    </source>
</evidence>
<gene>
    <name evidence="2" type="ORF">FHX48_001101</name>
</gene>
<accession>A0A7W3PLC0</accession>
<protein>
    <submittedName>
        <fullName evidence="2">Uncharacterized protein</fullName>
    </submittedName>
</protein>
<keyword evidence="1" id="KW-1133">Transmembrane helix</keyword>
<comment type="caution">
    <text evidence="2">The sequence shown here is derived from an EMBL/GenBank/DDBJ whole genome shotgun (WGS) entry which is preliminary data.</text>
</comment>
<dbReference type="EMBL" id="JACGWY010000002">
    <property type="protein sequence ID" value="MBA8816028.1"/>
    <property type="molecule type" value="Genomic_DNA"/>
</dbReference>
<evidence type="ECO:0000313" key="2">
    <source>
        <dbReference type="EMBL" id="MBA8816028.1"/>
    </source>
</evidence>
<keyword evidence="3" id="KW-1185">Reference proteome</keyword>
<organism evidence="2 3">
    <name type="scientific">Microbacterium halimionae</name>
    <dbReference type="NCBI Taxonomy" id="1526413"/>
    <lineage>
        <taxon>Bacteria</taxon>
        <taxon>Bacillati</taxon>
        <taxon>Actinomycetota</taxon>
        <taxon>Actinomycetes</taxon>
        <taxon>Micrococcales</taxon>
        <taxon>Microbacteriaceae</taxon>
        <taxon>Microbacterium</taxon>
    </lineage>
</organism>
<feature type="transmembrane region" description="Helical" evidence="1">
    <location>
        <begin position="12"/>
        <end position="35"/>
    </location>
</feature>
<proteinExistence type="predicted"/>